<organism evidence="1 3">
    <name type="scientific">Didymodactylos carnosus</name>
    <dbReference type="NCBI Taxonomy" id="1234261"/>
    <lineage>
        <taxon>Eukaryota</taxon>
        <taxon>Metazoa</taxon>
        <taxon>Spiralia</taxon>
        <taxon>Gnathifera</taxon>
        <taxon>Rotifera</taxon>
        <taxon>Eurotatoria</taxon>
        <taxon>Bdelloidea</taxon>
        <taxon>Philodinida</taxon>
        <taxon>Philodinidae</taxon>
        <taxon>Didymodactylos</taxon>
    </lineage>
</organism>
<evidence type="ECO:0000313" key="3">
    <source>
        <dbReference type="Proteomes" id="UP000663829"/>
    </source>
</evidence>
<dbReference type="EMBL" id="CAJNOQ010009284">
    <property type="protein sequence ID" value="CAF1220608.1"/>
    <property type="molecule type" value="Genomic_DNA"/>
</dbReference>
<reference evidence="1" key="1">
    <citation type="submission" date="2021-02" db="EMBL/GenBank/DDBJ databases">
        <authorList>
            <person name="Nowell W R."/>
        </authorList>
    </citation>
    <scope>NUCLEOTIDE SEQUENCE</scope>
</reference>
<dbReference type="AlphaFoldDB" id="A0A814XUV9"/>
<dbReference type="EMBL" id="CAJOBC010009290">
    <property type="protein sequence ID" value="CAF3984089.1"/>
    <property type="molecule type" value="Genomic_DNA"/>
</dbReference>
<name>A0A814XUV9_9BILA</name>
<dbReference type="Proteomes" id="UP000663829">
    <property type="component" value="Unassembled WGS sequence"/>
</dbReference>
<accession>A0A814XUV9</accession>
<keyword evidence="3" id="KW-1185">Reference proteome</keyword>
<gene>
    <name evidence="1" type="ORF">GPM918_LOCUS24666</name>
    <name evidence="2" type="ORF">SRO942_LOCUS24673</name>
</gene>
<evidence type="ECO:0000313" key="2">
    <source>
        <dbReference type="EMBL" id="CAF3984089.1"/>
    </source>
</evidence>
<comment type="caution">
    <text evidence="1">The sequence shown here is derived from an EMBL/GenBank/DDBJ whole genome shotgun (WGS) entry which is preliminary data.</text>
</comment>
<evidence type="ECO:0000313" key="1">
    <source>
        <dbReference type="EMBL" id="CAF1220608.1"/>
    </source>
</evidence>
<dbReference type="Proteomes" id="UP000681722">
    <property type="component" value="Unassembled WGS sequence"/>
</dbReference>
<sequence length="239" mass="27558">MTSIPEYDYETIYGFAKQFKNLEAVLMYVSLHPESLTLICNHNWSILHQVVFSGMVKELNQLLALQKKNGYFRLLSPAKDETTVLDIVEKTKDQHPPHHLACVGKLEVFKSFAGIPDCEFDLNLKADNKTINQIAREYSQNGFAEYIEELNPILRKNQEYVESDKPSENIQHYSHLIQQKTFLSDDDDKDENCKNTIISRANMDAKFFKSKPFMATNLDDILQCIICPISKEIFEDPGE</sequence>
<proteinExistence type="predicted"/>
<protein>
    <submittedName>
        <fullName evidence="1">Uncharacterized protein</fullName>
    </submittedName>
</protein>